<feature type="signal peptide" evidence="1">
    <location>
        <begin position="1"/>
        <end position="38"/>
    </location>
</feature>
<reference evidence="2 3" key="1">
    <citation type="submission" date="2022-07" db="EMBL/GenBank/DDBJ databases">
        <title>Degradation activity of malathion, p-nitrophenol and potential low-temperature adaptation strategy of Rhodococcus sp. FXJ9.536.</title>
        <authorList>
            <person name="Huang J."/>
            <person name="Huang Y."/>
        </authorList>
    </citation>
    <scope>NUCLEOTIDE SEQUENCE [LARGE SCALE GENOMIC DNA]</scope>
    <source>
        <strain evidence="2 3">FXJ9.536</strain>
    </source>
</reference>
<dbReference type="RefSeq" id="WP_255974504.1">
    <property type="nucleotide sequence ID" value="NZ_JANFQF010000035.1"/>
</dbReference>
<keyword evidence="3" id="KW-1185">Reference proteome</keyword>
<gene>
    <name evidence="2" type="ORF">NOF53_26510</name>
</gene>
<organism evidence="2 3">
    <name type="scientific">Rhodococcus tibetensis</name>
    <dbReference type="NCBI Taxonomy" id="2965064"/>
    <lineage>
        <taxon>Bacteria</taxon>
        <taxon>Bacillati</taxon>
        <taxon>Actinomycetota</taxon>
        <taxon>Actinomycetes</taxon>
        <taxon>Mycobacteriales</taxon>
        <taxon>Nocardiaceae</taxon>
        <taxon>Rhodococcus</taxon>
    </lineage>
</organism>
<dbReference type="EMBL" id="JANFQF010000035">
    <property type="protein sequence ID" value="MCQ4122663.1"/>
    <property type="molecule type" value="Genomic_DNA"/>
</dbReference>
<name>A0ABT1QK29_9NOCA</name>
<proteinExistence type="predicted"/>
<comment type="caution">
    <text evidence="2">The sequence shown here is derived from an EMBL/GenBank/DDBJ whole genome shotgun (WGS) entry which is preliminary data.</text>
</comment>
<sequence>MRGTTGAFAARKRLTALVVGGSTATAALFLAGAPTASATHVSAPSSFAAAVANALTMTADTADPDVVIVDPSLWQKVANIASTSLENAQANGSLEDALAAQQMLASCLGAWAAHGEPGIGGALSACTNELTSIDASIGPRLLAALEYDPATGAPTISAQPDLSGTSTEPGG</sequence>
<accession>A0ABT1QK29</accession>
<protein>
    <submittedName>
        <fullName evidence="2">Uncharacterized protein</fullName>
    </submittedName>
</protein>
<evidence type="ECO:0000313" key="2">
    <source>
        <dbReference type="EMBL" id="MCQ4122663.1"/>
    </source>
</evidence>
<keyword evidence="1" id="KW-0732">Signal</keyword>
<evidence type="ECO:0000256" key="1">
    <source>
        <dbReference type="SAM" id="SignalP"/>
    </source>
</evidence>
<dbReference type="Proteomes" id="UP001524501">
    <property type="component" value="Unassembled WGS sequence"/>
</dbReference>
<feature type="chain" id="PRO_5045366789" evidence="1">
    <location>
        <begin position="39"/>
        <end position="171"/>
    </location>
</feature>
<evidence type="ECO:0000313" key="3">
    <source>
        <dbReference type="Proteomes" id="UP001524501"/>
    </source>
</evidence>